<feature type="compositionally biased region" description="Low complexity" evidence="1">
    <location>
        <begin position="489"/>
        <end position="508"/>
    </location>
</feature>
<dbReference type="AlphaFoldDB" id="A0A9P8BST4"/>
<accession>A0A9P8BST4</accession>
<evidence type="ECO:0000256" key="1">
    <source>
        <dbReference type="SAM" id="MobiDB-lite"/>
    </source>
</evidence>
<dbReference type="Pfam" id="PF00498">
    <property type="entry name" value="FHA"/>
    <property type="match status" value="1"/>
</dbReference>
<feature type="compositionally biased region" description="Acidic residues" evidence="1">
    <location>
        <begin position="329"/>
        <end position="338"/>
    </location>
</feature>
<evidence type="ECO:0000313" key="3">
    <source>
        <dbReference type="EMBL" id="KAG9064257.1"/>
    </source>
</evidence>
<dbReference type="InterPro" id="IPR008984">
    <property type="entry name" value="SMAD_FHA_dom_sf"/>
</dbReference>
<reference evidence="3" key="1">
    <citation type="submission" date="2021-06" db="EMBL/GenBank/DDBJ databases">
        <title>Genome Sequence of Mortierella hyaline Strain SCG-10, a Cold-Adapted, Nitrate-Reducing Fungus Isolated from Soil in Minnesota, USA.</title>
        <authorList>
            <person name="Aldossari N."/>
        </authorList>
    </citation>
    <scope>NUCLEOTIDE SEQUENCE</scope>
    <source>
        <strain evidence="3">SCG-10</strain>
    </source>
</reference>
<dbReference type="OrthoDB" id="21470at2759"/>
<feature type="compositionally biased region" description="Basic and acidic residues" evidence="1">
    <location>
        <begin position="515"/>
        <end position="540"/>
    </location>
</feature>
<feature type="compositionally biased region" description="Low complexity" evidence="1">
    <location>
        <begin position="98"/>
        <end position="117"/>
    </location>
</feature>
<dbReference type="Gene3D" id="2.60.200.20">
    <property type="match status" value="1"/>
</dbReference>
<dbReference type="Pfam" id="PF01585">
    <property type="entry name" value="G-patch"/>
    <property type="match status" value="1"/>
</dbReference>
<evidence type="ECO:0000313" key="4">
    <source>
        <dbReference type="Proteomes" id="UP000707451"/>
    </source>
</evidence>
<feature type="compositionally biased region" description="Basic and acidic residues" evidence="1">
    <location>
        <begin position="351"/>
        <end position="369"/>
    </location>
</feature>
<feature type="region of interest" description="Disordered" evidence="1">
    <location>
        <begin position="265"/>
        <end position="370"/>
    </location>
</feature>
<feature type="region of interest" description="Disordered" evidence="1">
    <location>
        <begin position="482"/>
        <end position="601"/>
    </location>
</feature>
<dbReference type="SUPFAM" id="SSF49879">
    <property type="entry name" value="SMAD/FHA domain"/>
    <property type="match status" value="1"/>
</dbReference>
<dbReference type="Proteomes" id="UP000707451">
    <property type="component" value="Unassembled WGS sequence"/>
</dbReference>
<organism evidence="3 4">
    <name type="scientific">Linnemannia hyalina</name>
    <dbReference type="NCBI Taxonomy" id="64524"/>
    <lineage>
        <taxon>Eukaryota</taxon>
        <taxon>Fungi</taxon>
        <taxon>Fungi incertae sedis</taxon>
        <taxon>Mucoromycota</taxon>
        <taxon>Mortierellomycotina</taxon>
        <taxon>Mortierellomycetes</taxon>
        <taxon>Mortierellales</taxon>
        <taxon>Mortierellaceae</taxon>
        <taxon>Linnemannia</taxon>
    </lineage>
</organism>
<proteinExistence type="predicted"/>
<dbReference type="SMART" id="SM00443">
    <property type="entry name" value="G_patch"/>
    <property type="match status" value="1"/>
</dbReference>
<dbReference type="EMBL" id="JAHRHY010000014">
    <property type="protein sequence ID" value="KAG9064257.1"/>
    <property type="molecule type" value="Genomic_DNA"/>
</dbReference>
<comment type="caution">
    <text evidence="3">The sequence shown here is derived from an EMBL/GenBank/DDBJ whole genome shotgun (WGS) entry which is preliminary data.</text>
</comment>
<keyword evidence="4" id="KW-1185">Reference proteome</keyword>
<sequence length="693" mass="75026">MTDFSDELDGYLKARTATQDQETFETAAANAAADALFGHSFAHPHPDGFQSTQDSPAFAQHPQTLMWHDATTGTFSYYDAGSGTYIPVDGPNAPHPHPQQQQPQQQPQQQQQQQQQQEYHAYSTSAASYDSPGGYHIDPYTGYPIETTPAGAAGGAGQYYEAPPESDATLRLCVLSSKILKVAGVILMDASGISFGRDRPLSGQGKRVRMIEMEISRYHGSIYLDRQLVAPEAHGSTAYSHFESAGAVGTPAVESAAMVEMRLDESNPTVEEEEEEVNDDGATTQSVEVDLSEETATRQEAESSSSKDENSSLREQDTSLSPTTIQGEQDQEAEDGEIPDSPLGAGARVQNHREQGEMSDDEGKADGSEKQVAIDVQEEEQQRQYKEYQRQLEEYQQYYQSMAPPVYVDTFQIIDCGSTHGTFLNGQRLSDAKTASQPFPLNHLDQLQLGSTVFEIHAHEEGRICGSCQVTDDNEIEVLDDKNQETDGSKASGGDAANNSGGSNKNSSMLAGDIKLSREQERIDEMNRLRKKWAGPDRKTTGKRSGGGRGGYHDGSGSSTSSPSSDYGATSGYVDRAAKRRQFNPDNSQPIRSGMPDHSSAPEVVSGFHVPVAKTNKGHAMLSKMGWKAGTGLGATRQGVVEPVQLLVADKKAGLGSKTIQSQGAAAISASRLPETQAEIARRKARERFAQLK</sequence>
<protein>
    <recommendedName>
        <fullName evidence="2">G-patch domain-containing protein</fullName>
    </recommendedName>
</protein>
<dbReference type="InterPro" id="IPR053027">
    <property type="entry name" value="AGGF1"/>
</dbReference>
<dbReference type="InterPro" id="IPR000467">
    <property type="entry name" value="G_patch_dom"/>
</dbReference>
<feature type="compositionally biased region" description="Low complexity" evidence="1">
    <location>
        <begin position="555"/>
        <end position="572"/>
    </location>
</feature>
<feature type="region of interest" description="Disordered" evidence="1">
    <location>
        <begin position="83"/>
        <end position="125"/>
    </location>
</feature>
<feature type="compositionally biased region" description="Gly residues" evidence="1">
    <location>
        <begin position="544"/>
        <end position="554"/>
    </location>
</feature>
<dbReference type="PROSITE" id="PS50174">
    <property type="entry name" value="G_PATCH"/>
    <property type="match status" value="1"/>
</dbReference>
<dbReference type="GO" id="GO:0003676">
    <property type="term" value="F:nucleic acid binding"/>
    <property type="evidence" value="ECO:0007669"/>
    <property type="project" value="InterPro"/>
</dbReference>
<dbReference type="InterPro" id="IPR000253">
    <property type="entry name" value="FHA_dom"/>
</dbReference>
<dbReference type="PANTHER" id="PTHR23106:SF24">
    <property type="entry name" value="ANGIOGENIC FACTOR WITH G PATCH AND FHA DOMAINS 1"/>
    <property type="match status" value="1"/>
</dbReference>
<feature type="domain" description="G-patch" evidence="2">
    <location>
        <begin position="614"/>
        <end position="660"/>
    </location>
</feature>
<name>A0A9P8BST4_9FUNG</name>
<evidence type="ECO:0000259" key="2">
    <source>
        <dbReference type="PROSITE" id="PS50174"/>
    </source>
</evidence>
<feature type="compositionally biased region" description="Basic and acidic residues" evidence="1">
    <location>
        <begin position="295"/>
        <end position="317"/>
    </location>
</feature>
<gene>
    <name evidence="3" type="ORF">KI688_003445</name>
</gene>
<dbReference type="PANTHER" id="PTHR23106">
    <property type="entry name" value="ANGIOGENIC FACTOR WITH G PATCH AND FHA DOMAINS 1"/>
    <property type="match status" value="1"/>
</dbReference>
<feature type="compositionally biased region" description="Acidic residues" evidence="1">
    <location>
        <begin position="270"/>
        <end position="279"/>
    </location>
</feature>